<dbReference type="Gene3D" id="3.30.200.20">
    <property type="entry name" value="Phosphorylase Kinase, domain 1"/>
    <property type="match status" value="1"/>
</dbReference>
<name>A0ABV6T072_9RHOB</name>
<dbReference type="SUPFAM" id="SSF56112">
    <property type="entry name" value="Protein kinase-like (PK-like)"/>
    <property type="match status" value="1"/>
</dbReference>
<evidence type="ECO:0000256" key="5">
    <source>
        <dbReference type="ARBA" id="ARBA00022694"/>
    </source>
</evidence>
<keyword evidence="4" id="KW-0963">Cytoplasm</keyword>
<dbReference type="PANTHER" id="PTHR33540:SF2">
    <property type="entry name" value="TRNA THREONYLCARBAMOYLADENOSINE BIOSYNTHESIS PROTEIN TSAE"/>
    <property type="match status" value="1"/>
</dbReference>
<dbReference type="EMBL" id="JBHMQU010000004">
    <property type="protein sequence ID" value="MFC0810656.1"/>
    <property type="molecule type" value="Genomic_DNA"/>
</dbReference>
<dbReference type="Pfam" id="PF01636">
    <property type="entry name" value="APH"/>
    <property type="match status" value="1"/>
</dbReference>
<evidence type="ECO:0000256" key="7">
    <source>
        <dbReference type="ARBA" id="ARBA00022741"/>
    </source>
</evidence>
<dbReference type="NCBIfam" id="TIGR00150">
    <property type="entry name" value="T6A_YjeE"/>
    <property type="match status" value="1"/>
</dbReference>
<keyword evidence="5" id="KW-0819">tRNA processing</keyword>
<gene>
    <name evidence="13" type="primary">tsaE</name>
    <name evidence="13" type="ORF">ACFHYO_00820</name>
</gene>
<accession>A0ABV6T072</accession>
<dbReference type="SUPFAM" id="SSF53448">
    <property type="entry name" value="Nucleotide-diphospho-sugar transferases"/>
    <property type="match status" value="1"/>
</dbReference>
<evidence type="ECO:0000256" key="1">
    <source>
        <dbReference type="ARBA" id="ARBA00004496"/>
    </source>
</evidence>
<evidence type="ECO:0000256" key="10">
    <source>
        <dbReference type="ARBA" id="ARBA00032441"/>
    </source>
</evidence>
<proteinExistence type="inferred from homology"/>
<evidence type="ECO:0000259" key="12">
    <source>
        <dbReference type="Pfam" id="PF12804"/>
    </source>
</evidence>
<dbReference type="Proteomes" id="UP001589920">
    <property type="component" value="Unassembled WGS sequence"/>
</dbReference>
<dbReference type="Pfam" id="PF02367">
    <property type="entry name" value="TsaE"/>
    <property type="match status" value="1"/>
</dbReference>
<dbReference type="Gene3D" id="3.90.550.10">
    <property type="entry name" value="Spore Coat Polysaccharide Biosynthesis Protein SpsA, Chain A"/>
    <property type="match status" value="1"/>
</dbReference>
<dbReference type="PANTHER" id="PTHR33540">
    <property type="entry name" value="TRNA THREONYLCARBAMOYLADENOSINE BIOSYNTHESIS PROTEIN TSAE"/>
    <property type="match status" value="1"/>
</dbReference>
<comment type="similarity">
    <text evidence="2">Belongs to the TsaE family.</text>
</comment>
<evidence type="ECO:0000256" key="9">
    <source>
        <dbReference type="ARBA" id="ARBA00022842"/>
    </source>
</evidence>
<keyword evidence="6" id="KW-0479">Metal-binding</keyword>
<dbReference type="Gene3D" id="3.90.1200.10">
    <property type="match status" value="1"/>
</dbReference>
<feature type="domain" description="MobA-like NTP transferase" evidence="12">
    <location>
        <begin position="492"/>
        <end position="614"/>
    </location>
</feature>
<dbReference type="InterPro" id="IPR029044">
    <property type="entry name" value="Nucleotide-diphossugar_trans"/>
</dbReference>
<evidence type="ECO:0000256" key="8">
    <source>
        <dbReference type="ARBA" id="ARBA00022840"/>
    </source>
</evidence>
<evidence type="ECO:0000256" key="4">
    <source>
        <dbReference type="ARBA" id="ARBA00022490"/>
    </source>
</evidence>
<feature type="domain" description="Aminoglycoside phosphotransferase" evidence="11">
    <location>
        <begin position="179"/>
        <end position="405"/>
    </location>
</feature>
<dbReference type="SUPFAM" id="SSF52540">
    <property type="entry name" value="P-loop containing nucleoside triphosphate hydrolases"/>
    <property type="match status" value="1"/>
</dbReference>
<keyword evidence="8" id="KW-0067">ATP-binding</keyword>
<keyword evidence="14" id="KW-1185">Reference proteome</keyword>
<dbReference type="InterPro" id="IPR025877">
    <property type="entry name" value="MobA-like_NTP_Trfase"/>
</dbReference>
<sequence>MTSPPAPLATIEAADAALTAGLARMLAPRLAPGDTLLLDGAVGVGKTHFARALIRARQGDAAEDVPSPTFTLVQTYLDAGGIELWHADLYRLTDPAELFELGLEDAMPEAITLIEWPERMGAPPAGALRVALSATEPATDPDLRRITLSGDPARWGWVARLAAAARFVHAAGWAEARVATLAGDASARSYARLAAPEGTAVLMDDPGGQLPRYLQMTDWLRDRGFAAPAVLAADPAQGFALLEDLGDDLLARVLDRDPGAAEALYDRVTDLIVDLHRHAPPNFVAPLDGAALAGQVGLLAEWYAPAAGAPGAGAEAGAAIAALWDRLAAQTKPVVSLRDFHAENLVWRGDGPLGLLDFQDAVATHPAYELVSALQDARRDIPPATEARQIDRYLAATGQAPDRFRAAYALMGAARGLRIMGIFARLALRDGKPRYLDLMPRVWAAVTGDLAHPALAPLAEAVAGVPAPTPEVIAALRARTGRASEAPTTLMLFAAGKGTRMAPLTDHTPKPLIPVAGRALIDHALDLAADAGVSRVVVNTHHLGEQIARHLARRPGIVISDEADLLRETGGGLRHALPRLGPGPVLTMNPDVIWRGPNPLAALRAGWDGDRMEALLMLVPAQRTRGRVGPGDFSLDADGRLRRGGPLVYGGAQVIATDRLAGVEAEVFSLNLIWDAMIAAGGAFGLIHPGDWCDVGRPDCIPLAEGMLAEAMREGRT</sequence>
<reference evidence="13 14" key="1">
    <citation type="submission" date="2024-09" db="EMBL/GenBank/DDBJ databases">
        <authorList>
            <person name="Sun Q."/>
            <person name="Mori K."/>
        </authorList>
    </citation>
    <scope>NUCLEOTIDE SEQUENCE [LARGE SCALE GENOMIC DNA]</scope>
    <source>
        <strain evidence="13 14">KCTC 42086</strain>
    </source>
</reference>
<keyword evidence="7" id="KW-0547">Nucleotide-binding</keyword>
<comment type="subcellular location">
    <subcellularLocation>
        <location evidence="1">Cytoplasm</location>
    </subcellularLocation>
</comment>
<evidence type="ECO:0000313" key="14">
    <source>
        <dbReference type="Proteomes" id="UP001589920"/>
    </source>
</evidence>
<evidence type="ECO:0000259" key="11">
    <source>
        <dbReference type="Pfam" id="PF01636"/>
    </source>
</evidence>
<protein>
    <recommendedName>
        <fullName evidence="3">tRNA threonylcarbamoyladenosine biosynthesis protein TsaE</fullName>
    </recommendedName>
    <alternativeName>
        <fullName evidence="10">t(6)A37 threonylcarbamoyladenosine biosynthesis protein TsaE</fullName>
    </alternativeName>
</protein>
<dbReference type="CDD" id="cd06422">
    <property type="entry name" value="NTP_transferase_like_1"/>
    <property type="match status" value="1"/>
</dbReference>
<dbReference type="InterPro" id="IPR011009">
    <property type="entry name" value="Kinase-like_dom_sf"/>
</dbReference>
<dbReference type="InterPro" id="IPR002575">
    <property type="entry name" value="Aminoglycoside_PTrfase"/>
</dbReference>
<organism evidence="13 14">
    <name type="scientific">Paracoccus panacisoli</name>
    <dbReference type="NCBI Taxonomy" id="1510163"/>
    <lineage>
        <taxon>Bacteria</taxon>
        <taxon>Pseudomonadati</taxon>
        <taxon>Pseudomonadota</taxon>
        <taxon>Alphaproteobacteria</taxon>
        <taxon>Rhodobacterales</taxon>
        <taxon>Paracoccaceae</taxon>
        <taxon>Paracoccus</taxon>
    </lineage>
</organism>
<dbReference type="InterPro" id="IPR027417">
    <property type="entry name" value="P-loop_NTPase"/>
</dbReference>
<keyword evidence="9" id="KW-0460">Magnesium</keyword>
<evidence type="ECO:0000256" key="6">
    <source>
        <dbReference type="ARBA" id="ARBA00022723"/>
    </source>
</evidence>
<evidence type="ECO:0000256" key="2">
    <source>
        <dbReference type="ARBA" id="ARBA00007599"/>
    </source>
</evidence>
<dbReference type="Pfam" id="PF12804">
    <property type="entry name" value="NTP_transf_3"/>
    <property type="match status" value="1"/>
</dbReference>
<dbReference type="RefSeq" id="WP_394317645.1">
    <property type="nucleotide sequence ID" value="NZ_JBHMQU010000004.1"/>
</dbReference>
<comment type="caution">
    <text evidence="13">The sequence shown here is derived from an EMBL/GenBank/DDBJ whole genome shotgun (WGS) entry which is preliminary data.</text>
</comment>
<evidence type="ECO:0000256" key="3">
    <source>
        <dbReference type="ARBA" id="ARBA00019010"/>
    </source>
</evidence>
<evidence type="ECO:0000313" key="13">
    <source>
        <dbReference type="EMBL" id="MFC0810656.1"/>
    </source>
</evidence>
<dbReference type="Gene3D" id="3.40.50.300">
    <property type="entry name" value="P-loop containing nucleotide triphosphate hydrolases"/>
    <property type="match status" value="1"/>
</dbReference>
<dbReference type="InterPro" id="IPR003442">
    <property type="entry name" value="T6A_TsaE"/>
</dbReference>